<dbReference type="PROSITE" id="PS00652">
    <property type="entry name" value="TNFR_NGFR_1"/>
    <property type="match status" value="1"/>
</dbReference>
<name>A0AAV4JX00_9GAST</name>
<evidence type="ECO:0000256" key="1">
    <source>
        <dbReference type="PROSITE-ProRule" id="PRU00206"/>
    </source>
</evidence>
<reference evidence="3 4" key="1">
    <citation type="journal article" date="2021" name="Elife">
        <title>Chloroplast acquisition without the gene transfer in kleptoplastic sea slugs, Plakobranchus ocellatus.</title>
        <authorList>
            <person name="Maeda T."/>
            <person name="Takahashi S."/>
            <person name="Yoshida T."/>
            <person name="Shimamura S."/>
            <person name="Takaki Y."/>
            <person name="Nagai Y."/>
            <person name="Toyoda A."/>
            <person name="Suzuki Y."/>
            <person name="Arimoto A."/>
            <person name="Ishii H."/>
            <person name="Satoh N."/>
            <person name="Nishiyama T."/>
            <person name="Hasebe M."/>
            <person name="Maruyama T."/>
            <person name="Minagawa J."/>
            <person name="Obokata J."/>
            <person name="Shigenobu S."/>
        </authorList>
    </citation>
    <scope>NUCLEOTIDE SEQUENCE [LARGE SCALE GENOMIC DNA]</scope>
</reference>
<evidence type="ECO:0000313" key="4">
    <source>
        <dbReference type="Proteomes" id="UP000762676"/>
    </source>
</evidence>
<keyword evidence="3" id="KW-0675">Receptor</keyword>
<evidence type="ECO:0000313" key="3">
    <source>
        <dbReference type="EMBL" id="GFS27329.1"/>
    </source>
</evidence>
<comment type="caution">
    <text evidence="1">Lacks conserved residue(s) required for the propagation of feature annotation.</text>
</comment>
<proteinExistence type="predicted"/>
<dbReference type="InterPro" id="IPR001368">
    <property type="entry name" value="TNFR/NGFR_Cys_rich_reg"/>
</dbReference>
<dbReference type="Proteomes" id="UP000762676">
    <property type="component" value="Unassembled WGS sequence"/>
</dbReference>
<accession>A0AAV4JX00</accession>
<sequence length="125" mass="14052">MLQPGLDSQPDSCVPCPAGTFNDQPGHRQQDCKRCMVFDEENPYYTLGEECTRFHDTRVRCVKGFYFDRAEEDCFLCTDCRNEGMFTAQPCSRDQNTKCCSHPGMVAVGGACHFPQKKGHLIDGS</sequence>
<dbReference type="PROSITE" id="PS50050">
    <property type="entry name" value="TNFR_NGFR_2"/>
    <property type="match status" value="1"/>
</dbReference>
<dbReference type="AlphaFoldDB" id="A0AAV4JX00"/>
<dbReference type="EMBL" id="BMAT01010491">
    <property type="protein sequence ID" value="GFS27329.1"/>
    <property type="molecule type" value="Genomic_DNA"/>
</dbReference>
<keyword evidence="4" id="KW-1185">Reference proteome</keyword>
<comment type="caution">
    <text evidence="3">The sequence shown here is derived from an EMBL/GenBank/DDBJ whole genome shotgun (WGS) entry which is preliminary data.</text>
</comment>
<dbReference type="Pfam" id="PF00020">
    <property type="entry name" value="TNFR_c6"/>
    <property type="match status" value="1"/>
</dbReference>
<feature type="repeat" description="TNFR-Cys" evidence="1">
    <location>
        <begin position="60"/>
        <end position="99"/>
    </location>
</feature>
<dbReference type="SMART" id="SM00208">
    <property type="entry name" value="TNFR"/>
    <property type="match status" value="1"/>
</dbReference>
<dbReference type="Gene3D" id="2.10.50.10">
    <property type="entry name" value="Tumor Necrosis Factor Receptor, subunit A, domain 2"/>
    <property type="match status" value="2"/>
</dbReference>
<feature type="domain" description="TNFR-Cys" evidence="2">
    <location>
        <begin position="60"/>
        <end position="99"/>
    </location>
</feature>
<gene>
    <name evidence="3" type="ORF">ElyMa_005258400</name>
</gene>
<evidence type="ECO:0000259" key="2">
    <source>
        <dbReference type="PROSITE" id="PS50050"/>
    </source>
</evidence>
<organism evidence="3 4">
    <name type="scientific">Elysia marginata</name>
    <dbReference type="NCBI Taxonomy" id="1093978"/>
    <lineage>
        <taxon>Eukaryota</taxon>
        <taxon>Metazoa</taxon>
        <taxon>Spiralia</taxon>
        <taxon>Lophotrochozoa</taxon>
        <taxon>Mollusca</taxon>
        <taxon>Gastropoda</taxon>
        <taxon>Heterobranchia</taxon>
        <taxon>Euthyneura</taxon>
        <taxon>Panpulmonata</taxon>
        <taxon>Sacoglossa</taxon>
        <taxon>Placobranchoidea</taxon>
        <taxon>Plakobranchidae</taxon>
        <taxon>Elysia</taxon>
    </lineage>
</organism>
<protein>
    <submittedName>
        <fullName evidence="3">Tumor necrosis factor receptor superfamily member 6</fullName>
    </submittedName>
</protein>